<dbReference type="InterPro" id="IPR024930">
    <property type="entry name" value="Skp_dom_sf"/>
</dbReference>
<dbReference type="OrthoDB" id="8478823at2"/>
<dbReference type="GO" id="GO:0005829">
    <property type="term" value="C:cytosol"/>
    <property type="evidence" value="ECO:0007669"/>
    <property type="project" value="TreeGrafter"/>
</dbReference>
<dbReference type="GO" id="GO:0051082">
    <property type="term" value="F:unfolded protein binding"/>
    <property type="evidence" value="ECO:0007669"/>
    <property type="project" value="InterPro"/>
</dbReference>
<evidence type="ECO:0000313" key="5">
    <source>
        <dbReference type="Proteomes" id="UP000002586"/>
    </source>
</evidence>
<dbReference type="SUPFAM" id="SSF111384">
    <property type="entry name" value="OmpH-like"/>
    <property type="match status" value="1"/>
</dbReference>
<reference evidence="4 5" key="2">
    <citation type="journal article" date="2012" name="Int. J. Syst. Evol. Microbiol.">
        <title>Magnetococcus marinus gen. nov., sp. nov., a marine, magnetotactic bacterium that represents a novel lineage (Magnetococcaceae fam. nov.; Magnetococcales ord. nov.) at the base of the Alphaproteobacteria.</title>
        <authorList>
            <person name="Bazylinski D.A."/>
            <person name="Williams T.J."/>
            <person name="Lefevre C.T."/>
            <person name="Berg R.J."/>
            <person name="Zhang C.L."/>
            <person name="Bowser S.S."/>
            <person name="Dean A.J."/>
            <person name="Beveridge T.J."/>
        </authorList>
    </citation>
    <scope>NUCLEOTIDE SEQUENCE [LARGE SCALE GENOMIC DNA]</scope>
    <source>
        <strain evidence="5">ATCC BAA-1437 / JCM 17883 / MC-1</strain>
    </source>
</reference>
<protein>
    <submittedName>
        <fullName evidence="4">Outer membrane chaperone Skp (OmpH)</fullName>
    </submittedName>
</protein>
<dbReference type="KEGG" id="mgm:Mmc1_1849"/>
<evidence type="ECO:0000256" key="1">
    <source>
        <dbReference type="ARBA" id="ARBA00009091"/>
    </source>
</evidence>
<dbReference type="Pfam" id="PF03938">
    <property type="entry name" value="OmpH"/>
    <property type="match status" value="1"/>
</dbReference>
<name>A0L8R4_MAGMM</name>
<evidence type="ECO:0000256" key="2">
    <source>
        <dbReference type="ARBA" id="ARBA00022729"/>
    </source>
</evidence>
<accession>A0L8R4</accession>
<dbReference type="PANTHER" id="PTHR35089:SF1">
    <property type="entry name" value="CHAPERONE PROTEIN SKP"/>
    <property type="match status" value="1"/>
</dbReference>
<evidence type="ECO:0000256" key="3">
    <source>
        <dbReference type="SAM" id="SignalP"/>
    </source>
</evidence>
<dbReference type="Proteomes" id="UP000002586">
    <property type="component" value="Chromosome"/>
</dbReference>
<keyword evidence="5" id="KW-1185">Reference proteome</keyword>
<dbReference type="STRING" id="156889.Mmc1_1849"/>
<dbReference type="AlphaFoldDB" id="A0L8R4"/>
<dbReference type="EMBL" id="CP000471">
    <property type="protein sequence ID" value="ABK44357.1"/>
    <property type="molecule type" value="Genomic_DNA"/>
</dbReference>
<feature type="chain" id="PRO_5002625970" evidence="3">
    <location>
        <begin position="25"/>
        <end position="179"/>
    </location>
</feature>
<reference evidence="5" key="1">
    <citation type="journal article" date="2009" name="Appl. Environ. Microbiol.">
        <title>Complete genome sequence of the chemolithoautotrophic marine magnetotactic coccus strain MC-1.</title>
        <authorList>
            <person name="Schubbe S."/>
            <person name="Williams T.J."/>
            <person name="Xie G."/>
            <person name="Kiss H.E."/>
            <person name="Brettin T.S."/>
            <person name="Martinez D."/>
            <person name="Ross C.A."/>
            <person name="Schuler D."/>
            <person name="Cox B.L."/>
            <person name="Nealson K.H."/>
            <person name="Bazylinski D.A."/>
        </authorList>
    </citation>
    <scope>NUCLEOTIDE SEQUENCE [LARGE SCALE GENOMIC DNA]</scope>
    <source>
        <strain evidence="5">ATCC BAA-1437 / JCM 17883 / MC-1</strain>
    </source>
</reference>
<comment type="similarity">
    <text evidence="1">Belongs to the Skp family.</text>
</comment>
<feature type="signal peptide" evidence="3">
    <location>
        <begin position="1"/>
        <end position="24"/>
    </location>
</feature>
<proteinExistence type="inferred from homology"/>
<sequence precursor="true">MWNRWTPLLTVLMMALPLVPLAQAGSIEVSIAVIDKQQAIAQSIAARSAQTMLKKKLDTRQKLVTEKEQELKALRLDQQQKSRLLTQDARDQLRILLSRKERDFQRFFEDSNRDQQAEVTRVTRRITNAVRDVIEDISRQRGYKLVLEKRMTAYADPSIDITDDVLAIVNERTKDWYQE</sequence>
<dbReference type="SMART" id="SM00935">
    <property type="entry name" value="OmpH"/>
    <property type="match status" value="1"/>
</dbReference>
<gene>
    <name evidence="4" type="ordered locus">Mmc1_1849</name>
</gene>
<evidence type="ECO:0000313" key="4">
    <source>
        <dbReference type="EMBL" id="ABK44357.1"/>
    </source>
</evidence>
<dbReference type="eggNOG" id="COG2825">
    <property type="taxonomic scope" value="Bacteria"/>
</dbReference>
<dbReference type="PANTHER" id="PTHR35089">
    <property type="entry name" value="CHAPERONE PROTEIN SKP"/>
    <property type="match status" value="1"/>
</dbReference>
<dbReference type="GO" id="GO:0050821">
    <property type="term" value="P:protein stabilization"/>
    <property type="evidence" value="ECO:0007669"/>
    <property type="project" value="TreeGrafter"/>
</dbReference>
<dbReference type="Gene3D" id="3.30.910.20">
    <property type="entry name" value="Skp domain"/>
    <property type="match status" value="1"/>
</dbReference>
<dbReference type="RefSeq" id="WP_011713501.1">
    <property type="nucleotide sequence ID" value="NC_008576.1"/>
</dbReference>
<organism evidence="4 5">
    <name type="scientific">Magnetococcus marinus (strain ATCC BAA-1437 / JCM 17883 / MC-1)</name>
    <dbReference type="NCBI Taxonomy" id="156889"/>
    <lineage>
        <taxon>Bacteria</taxon>
        <taxon>Pseudomonadati</taxon>
        <taxon>Pseudomonadota</taxon>
        <taxon>Magnetococcia</taxon>
        <taxon>Magnetococcales</taxon>
        <taxon>Magnetococcaceae</taxon>
        <taxon>Magnetococcus</taxon>
    </lineage>
</organism>
<keyword evidence="2 3" id="KW-0732">Signal</keyword>
<dbReference type="InterPro" id="IPR005632">
    <property type="entry name" value="Chaperone_Skp"/>
</dbReference>
<dbReference type="HOGENOM" id="CLU_101388_3_0_5"/>